<proteinExistence type="predicted"/>
<dbReference type="Proteomes" id="UP000029843">
    <property type="component" value="Unassembled WGS sequence"/>
</dbReference>
<dbReference type="AlphaFoldDB" id="A0A099KH34"/>
<evidence type="ECO:0000313" key="5">
    <source>
        <dbReference type="EMBL" id="KGJ89616.1"/>
    </source>
</evidence>
<dbReference type="EMBL" id="JQED01000040">
    <property type="protein sequence ID" value="KGJ89616.1"/>
    <property type="molecule type" value="Genomic_DNA"/>
</dbReference>
<dbReference type="PATRIC" id="fig|28229.4.peg.2960"/>
<dbReference type="InterPro" id="IPR014883">
    <property type="entry name" value="VRR_NUC"/>
</dbReference>
<reference evidence="5 6" key="1">
    <citation type="submission" date="2014-08" db="EMBL/GenBank/DDBJ databases">
        <title>Genomic and Phenotypic Diversity of Colwellia psychrerythraea strains from Disparate Marine Basins.</title>
        <authorList>
            <person name="Techtmann S.M."/>
            <person name="Stelling S.C."/>
            <person name="Utturkar S.M."/>
            <person name="Alshibli N."/>
            <person name="Harris A."/>
            <person name="Brown S.D."/>
            <person name="Hazen T.C."/>
        </authorList>
    </citation>
    <scope>NUCLEOTIDE SEQUENCE [LARGE SCALE GENOMIC DNA]</scope>
    <source>
        <strain evidence="5 6">ND2E</strain>
    </source>
</reference>
<comment type="cofactor">
    <cofactor evidence="1">
        <name>Mg(2+)</name>
        <dbReference type="ChEBI" id="CHEBI:18420"/>
    </cofactor>
</comment>
<keyword evidence="2" id="KW-0540">Nuclease</keyword>
<evidence type="ECO:0000256" key="2">
    <source>
        <dbReference type="ARBA" id="ARBA00022722"/>
    </source>
</evidence>
<protein>
    <recommendedName>
        <fullName evidence="4">VRR-NUC domain-containing protein</fullName>
    </recommendedName>
</protein>
<name>A0A099KH34_COLPS</name>
<accession>A0A099KH34</accession>
<comment type="caution">
    <text evidence="5">The sequence shown here is derived from an EMBL/GenBank/DDBJ whole genome shotgun (WGS) entry which is preliminary data.</text>
</comment>
<keyword evidence="3" id="KW-0378">Hydrolase</keyword>
<evidence type="ECO:0000259" key="4">
    <source>
        <dbReference type="Pfam" id="PF08774"/>
    </source>
</evidence>
<organism evidence="5 6">
    <name type="scientific">Colwellia psychrerythraea</name>
    <name type="common">Vibrio psychroerythus</name>
    <dbReference type="NCBI Taxonomy" id="28229"/>
    <lineage>
        <taxon>Bacteria</taxon>
        <taxon>Pseudomonadati</taxon>
        <taxon>Pseudomonadota</taxon>
        <taxon>Gammaproteobacteria</taxon>
        <taxon>Alteromonadales</taxon>
        <taxon>Colwelliaceae</taxon>
        <taxon>Colwellia</taxon>
    </lineage>
</organism>
<feature type="domain" description="VRR-NUC" evidence="4">
    <location>
        <begin position="113"/>
        <end position="191"/>
    </location>
</feature>
<dbReference type="Pfam" id="PF08774">
    <property type="entry name" value="VRR_NUC"/>
    <property type="match status" value="1"/>
</dbReference>
<dbReference type="RefSeq" id="WP_033094635.1">
    <property type="nucleotide sequence ID" value="NZ_JQED01000040.1"/>
</dbReference>
<evidence type="ECO:0000256" key="3">
    <source>
        <dbReference type="ARBA" id="ARBA00022801"/>
    </source>
</evidence>
<dbReference type="GO" id="GO:0016788">
    <property type="term" value="F:hydrolase activity, acting on ester bonds"/>
    <property type="evidence" value="ECO:0007669"/>
    <property type="project" value="InterPro"/>
</dbReference>
<evidence type="ECO:0000256" key="1">
    <source>
        <dbReference type="ARBA" id="ARBA00001946"/>
    </source>
</evidence>
<gene>
    <name evidence="5" type="ORF">ND2E_3807</name>
</gene>
<evidence type="ECO:0000313" key="6">
    <source>
        <dbReference type="Proteomes" id="UP000029843"/>
    </source>
</evidence>
<dbReference type="GO" id="GO:0004518">
    <property type="term" value="F:nuclease activity"/>
    <property type="evidence" value="ECO:0007669"/>
    <property type="project" value="UniProtKB-KW"/>
</dbReference>
<sequence length="207" mass="23604">MSLIKQCEKLSLLYEEVVLSYSGIPEKAALEFFEKQGYVGYCYEGGLILNVIKALMLDKLAELNIFNDRSDACSRYLEAQLTMLNEHTSSLISSIRQTSKVEFITNFQEIINTPYIRSKYPDLSVNLAVALFDALDTNDFINVAKKISEDPYDFRKGWPDLTIIKDNEIRFVEVKTTDKLKKSQMKTIPEMDSILPCVFSVLKVSGK</sequence>